<evidence type="ECO:0000256" key="2">
    <source>
        <dbReference type="ARBA" id="ARBA00004870"/>
    </source>
</evidence>
<dbReference type="HAMAP" id="MF_00409">
    <property type="entry name" value="LpxK"/>
    <property type="match status" value="1"/>
</dbReference>
<keyword evidence="5 13" id="KW-0444">Lipid biosynthesis</keyword>
<keyword evidence="8 13" id="KW-0547">Nucleotide-binding</keyword>
<comment type="catalytic activity">
    <reaction evidence="13">
        <text>a lipid A disaccharide + ATP = a lipid IVA + ADP + H(+)</text>
        <dbReference type="Rhea" id="RHEA:67840"/>
        <dbReference type="ChEBI" id="CHEBI:15378"/>
        <dbReference type="ChEBI" id="CHEBI:30616"/>
        <dbReference type="ChEBI" id="CHEBI:176343"/>
        <dbReference type="ChEBI" id="CHEBI:176425"/>
        <dbReference type="ChEBI" id="CHEBI:456216"/>
        <dbReference type="EC" id="2.7.1.130"/>
    </reaction>
</comment>
<accession>A0A7C2ZG59</accession>
<dbReference type="PANTHER" id="PTHR42724:SF1">
    <property type="entry name" value="TETRAACYLDISACCHARIDE 4'-KINASE, MITOCHONDRIAL-RELATED"/>
    <property type="match status" value="1"/>
</dbReference>
<evidence type="ECO:0000256" key="3">
    <source>
        <dbReference type="ARBA" id="ARBA00012071"/>
    </source>
</evidence>
<evidence type="ECO:0000256" key="5">
    <source>
        <dbReference type="ARBA" id="ARBA00022516"/>
    </source>
</evidence>
<keyword evidence="7 13" id="KW-0808">Transferase</keyword>
<dbReference type="EMBL" id="DSFP01000029">
    <property type="protein sequence ID" value="HEW45546.1"/>
    <property type="molecule type" value="Genomic_DNA"/>
</dbReference>
<dbReference type="GO" id="GO:0009244">
    <property type="term" value="P:lipopolysaccharide core region biosynthetic process"/>
    <property type="evidence" value="ECO:0007669"/>
    <property type="project" value="TreeGrafter"/>
</dbReference>
<gene>
    <name evidence="13 14" type="primary">lpxK</name>
    <name evidence="14" type="ORF">ENO47_02585</name>
</gene>
<dbReference type="InterPro" id="IPR027417">
    <property type="entry name" value="P-loop_NTPase"/>
</dbReference>
<proteinExistence type="inferred from homology"/>
<keyword evidence="9 13" id="KW-0418">Kinase</keyword>
<dbReference type="EC" id="2.7.1.130" evidence="3 13"/>
<comment type="pathway">
    <text evidence="2 13">Glycolipid biosynthesis; lipid IV(A) biosynthesis; lipid IV(A) from (3R)-3-hydroxytetradecanoyl-[acyl-carrier-protein] and UDP-N-acetyl-alpha-D-glucosamine: step 6/6.</text>
</comment>
<comment type="caution">
    <text evidence="14">The sequence shown here is derived from an EMBL/GenBank/DDBJ whole genome shotgun (WGS) entry which is preliminary data.</text>
</comment>
<dbReference type="GO" id="GO:0009029">
    <property type="term" value="F:lipid-A 4'-kinase activity"/>
    <property type="evidence" value="ECO:0007669"/>
    <property type="project" value="UniProtKB-UniRule"/>
</dbReference>
<dbReference type="GO" id="GO:0005524">
    <property type="term" value="F:ATP binding"/>
    <property type="evidence" value="ECO:0007669"/>
    <property type="project" value="UniProtKB-UniRule"/>
</dbReference>
<evidence type="ECO:0000256" key="6">
    <source>
        <dbReference type="ARBA" id="ARBA00022556"/>
    </source>
</evidence>
<evidence type="ECO:0000256" key="4">
    <source>
        <dbReference type="ARBA" id="ARBA00016436"/>
    </source>
</evidence>
<comment type="similarity">
    <text evidence="13">Belongs to the LpxK family.</text>
</comment>
<dbReference type="GO" id="GO:0005886">
    <property type="term" value="C:plasma membrane"/>
    <property type="evidence" value="ECO:0007669"/>
    <property type="project" value="TreeGrafter"/>
</dbReference>
<evidence type="ECO:0000256" key="13">
    <source>
        <dbReference type="HAMAP-Rule" id="MF_00409"/>
    </source>
</evidence>
<dbReference type="SUPFAM" id="SSF52540">
    <property type="entry name" value="P-loop containing nucleoside triphosphate hydrolases"/>
    <property type="match status" value="1"/>
</dbReference>
<dbReference type="UniPathway" id="UPA00359">
    <property type="reaction ID" value="UER00482"/>
</dbReference>
<comment type="function">
    <text evidence="1 13">Transfers the gamma-phosphate of ATP to the 4'-position of a tetraacyldisaccharide 1-phosphate intermediate (termed DS-1-P) to form tetraacyldisaccharide 1,4'-bis-phosphate (lipid IVA).</text>
</comment>
<reference evidence="14" key="1">
    <citation type="journal article" date="2020" name="mSystems">
        <title>Genome- and Community-Level Interaction Insights into Carbon Utilization and Element Cycling Functions of Hydrothermarchaeota in Hydrothermal Sediment.</title>
        <authorList>
            <person name="Zhou Z."/>
            <person name="Liu Y."/>
            <person name="Xu W."/>
            <person name="Pan J."/>
            <person name="Luo Z.H."/>
            <person name="Li M."/>
        </authorList>
    </citation>
    <scope>NUCLEOTIDE SEQUENCE [LARGE SCALE GENOMIC DNA]</scope>
    <source>
        <strain evidence="14">SpSt-132</strain>
    </source>
</reference>
<dbReference type="NCBIfam" id="TIGR00682">
    <property type="entry name" value="lpxK"/>
    <property type="match status" value="1"/>
</dbReference>
<evidence type="ECO:0000256" key="11">
    <source>
        <dbReference type="ARBA" id="ARBA00023098"/>
    </source>
</evidence>
<keyword evidence="6 13" id="KW-0441">Lipid A biosynthesis</keyword>
<evidence type="ECO:0000256" key="7">
    <source>
        <dbReference type="ARBA" id="ARBA00022679"/>
    </source>
</evidence>
<keyword evidence="11 13" id="KW-0443">Lipid metabolism</keyword>
<protein>
    <recommendedName>
        <fullName evidence="4 13">Tetraacyldisaccharide 4'-kinase</fullName>
        <ecNumber evidence="3 13">2.7.1.130</ecNumber>
    </recommendedName>
    <alternativeName>
        <fullName evidence="12 13">Lipid A 4'-kinase</fullName>
    </alternativeName>
</protein>
<evidence type="ECO:0000256" key="12">
    <source>
        <dbReference type="ARBA" id="ARBA00029757"/>
    </source>
</evidence>
<organism evidence="14">
    <name type="scientific">Hydrogenobacter sp</name>
    <dbReference type="NCBI Taxonomy" id="2152829"/>
    <lineage>
        <taxon>Bacteria</taxon>
        <taxon>Pseudomonadati</taxon>
        <taxon>Aquificota</taxon>
        <taxon>Aquificia</taxon>
        <taxon>Aquificales</taxon>
        <taxon>Aquificaceae</taxon>
        <taxon>Hydrogenobacter</taxon>
    </lineage>
</organism>
<evidence type="ECO:0000256" key="8">
    <source>
        <dbReference type="ARBA" id="ARBA00022741"/>
    </source>
</evidence>
<dbReference type="Pfam" id="PF02606">
    <property type="entry name" value="LpxK"/>
    <property type="match status" value="1"/>
</dbReference>
<dbReference type="PANTHER" id="PTHR42724">
    <property type="entry name" value="TETRAACYLDISACCHARIDE 4'-KINASE"/>
    <property type="match status" value="1"/>
</dbReference>
<dbReference type="AlphaFoldDB" id="A0A7C2ZG59"/>
<comment type="caution">
    <text evidence="13">Lacks conserved residue(s) required for the propagation of feature annotation.</text>
</comment>
<name>A0A7C2ZG59_9AQUI</name>
<keyword evidence="10 13" id="KW-0067">ATP-binding</keyword>
<sequence>MLDLLNPYACAVRTRNWLYDKRLIRPCKLPVPVLSVGNLSVGGSGKSSLVRYMGELLKGLHVCILSRGYGRKTKGTILVSERGKLLVDWDEAGDEPYMLAKLLPRASVVVDEDRCRGAFFALEKLRPDIFVLDDGFQHRRIHRDLNILLLKKRDFSDRLLPFGRLREPLSSMERADIIVLSYTDIEDLDWRHNTKPTFKMVRENWKVVRSSDGKVLEDFKEVSFIAFAGLGDNSQFFKSLERLGIKTKERLSLPDHYSYKDFKLKEDELYITTLKDVIKLKPSENLFYLDFDVRVDGLEGVIKDIILKL</sequence>
<evidence type="ECO:0000313" key="14">
    <source>
        <dbReference type="EMBL" id="HEW45546.1"/>
    </source>
</evidence>
<dbReference type="InterPro" id="IPR003758">
    <property type="entry name" value="LpxK"/>
</dbReference>
<evidence type="ECO:0000256" key="9">
    <source>
        <dbReference type="ARBA" id="ARBA00022777"/>
    </source>
</evidence>
<evidence type="ECO:0000256" key="10">
    <source>
        <dbReference type="ARBA" id="ARBA00022840"/>
    </source>
</evidence>
<dbReference type="GO" id="GO:0009245">
    <property type="term" value="P:lipid A biosynthetic process"/>
    <property type="evidence" value="ECO:0007669"/>
    <property type="project" value="UniProtKB-UniRule"/>
</dbReference>
<evidence type="ECO:0000256" key="1">
    <source>
        <dbReference type="ARBA" id="ARBA00002274"/>
    </source>
</evidence>